<evidence type="ECO:0000256" key="7">
    <source>
        <dbReference type="ARBA" id="ARBA00023170"/>
    </source>
</evidence>
<evidence type="ECO:0000256" key="2">
    <source>
        <dbReference type="ARBA" id="ARBA00022475"/>
    </source>
</evidence>
<feature type="transmembrane region" description="Helical" evidence="10">
    <location>
        <begin position="133"/>
        <end position="157"/>
    </location>
</feature>
<dbReference type="Gene3D" id="1.20.1070.10">
    <property type="entry name" value="Rhodopsin 7-helix transmembrane proteins"/>
    <property type="match status" value="1"/>
</dbReference>
<dbReference type="EMBL" id="UYSU01032476">
    <property type="protein sequence ID" value="VDL89632.1"/>
    <property type="molecule type" value="Genomic_DNA"/>
</dbReference>
<evidence type="ECO:0000256" key="5">
    <source>
        <dbReference type="ARBA" id="ARBA00023040"/>
    </source>
</evidence>
<dbReference type="GO" id="GO:0004993">
    <property type="term" value="F:G protein-coupled serotonin receptor activity"/>
    <property type="evidence" value="ECO:0007669"/>
    <property type="project" value="TreeGrafter"/>
</dbReference>
<dbReference type="PRINTS" id="PR00237">
    <property type="entry name" value="GPCRRHODOPSN"/>
</dbReference>
<dbReference type="STRING" id="70667.A0A183SG99"/>
<dbReference type="GO" id="GO:0007187">
    <property type="term" value="P:G protein-coupled receptor signaling pathway, coupled to cyclic nucleotide second messenger"/>
    <property type="evidence" value="ECO:0007669"/>
    <property type="project" value="TreeGrafter"/>
</dbReference>
<dbReference type="WBParaSite" id="SSLN_0000334701-mRNA-1">
    <property type="protein sequence ID" value="SSLN_0000334701-mRNA-1"/>
    <property type="gene ID" value="SSLN_0000334701"/>
</dbReference>
<dbReference type="Proteomes" id="UP000275846">
    <property type="component" value="Unassembled WGS sequence"/>
</dbReference>
<evidence type="ECO:0000256" key="3">
    <source>
        <dbReference type="ARBA" id="ARBA00022692"/>
    </source>
</evidence>
<evidence type="ECO:0000313" key="14">
    <source>
        <dbReference type="WBParaSite" id="SSLN_0000334701-mRNA-1"/>
    </source>
</evidence>
<evidence type="ECO:0000256" key="1">
    <source>
        <dbReference type="ARBA" id="ARBA00004651"/>
    </source>
</evidence>
<evidence type="ECO:0000256" key="6">
    <source>
        <dbReference type="ARBA" id="ARBA00023136"/>
    </source>
</evidence>
<dbReference type="PANTHER" id="PTHR24247:SF191">
    <property type="entry name" value="MUSCARINIC ACETYLCHOLINE RECEPTOR, B-TYPE, ISOFORM A"/>
    <property type="match status" value="1"/>
</dbReference>
<keyword evidence="3 9" id="KW-0812">Transmembrane</keyword>
<evidence type="ECO:0000256" key="10">
    <source>
        <dbReference type="SAM" id="Phobius"/>
    </source>
</evidence>
<gene>
    <name evidence="12" type="ORF">SSLN_LOCUS3247</name>
</gene>
<dbReference type="AlphaFoldDB" id="A0A183SG99"/>
<organism evidence="14">
    <name type="scientific">Schistocephalus solidus</name>
    <name type="common">Tapeworm</name>
    <dbReference type="NCBI Taxonomy" id="70667"/>
    <lineage>
        <taxon>Eukaryota</taxon>
        <taxon>Metazoa</taxon>
        <taxon>Spiralia</taxon>
        <taxon>Lophotrochozoa</taxon>
        <taxon>Platyhelminthes</taxon>
        <taxon>Cestoda</taxon>
        <taxon>Eucestoda</taxon>
        <taxon>Diphyllobothriidea</taxon>
        <taxon>Diphyllobothriidae</taxon>
        <taxon>Schistocephalus</taxon>
    </lineage>
</organism>
<evidence type="ECO:0000256" key="8">
    <source>
        <dbReference type="ARBA" id="ARBA00023224"/>
    </source>
</evidence>
<keyword evidence="7 9" id="KW-0675">Receptor</keyword>
<dbReference type="InterPro" id="IPR017452">
    <property type="entry name" value="GPCR_Rhodpsn_7TM"/>
</dbReference>
<keyword evidence="5 9" id="KW-0297">G-protein coupled receptor</keyword>
<feature type="domain" description="G-protein coupled receptors family 1 profile" evidence="11">
    <location>
        <begin position="33"/>
        <end position="352"/>
    </location>
</feature>
<keyword evidence="2" id="KW-1003">Cell membrane</keyword>
<accession>A0A183SG99</accession>
<evidence type="ECO:0000313" key="13">
    <source>
        <dbReference type="Proteomes" id="UP000275846"/>
    </source>
</evidence>
<feature type="transmembrane region" description="Helical" evidence="10">
    <location>
        <begin position="17"/>
        <end position="41"/>
    </location>
</feature>
<keyword evidence="8 9" id="KW-0807">Transducer</keyword>
<dbReference type="PROSITE" id="PS00237">
    <property type="entry name" value="G_PROTEIN_RECEP_F1_1"/>
    <property type="match status" value="1"/>
</dbReference>
<dbReference type="GO" id="GO:0030425">
    <property type="term" value="C:dendrite"/>
    <property type="evidence" value="ECO:0007669"/>
    <property type="project" value="TreeGrafter"/>
</dbReference>
<reference evidence="14" key="1">
    <citation type="submission" date="2016-06" db="UniProtKB">
        <authorList>
            <consortium name="WormBaseParasite"/>
        </authorList>
    </citation>
    <scope>IDENTIFICATION</scope>
</reference>
<keyword evidence="4 10" id="KW-1133">Transmembrane helix</keyword>
<keyword evidence="13" id="KW-1185">Reference proteome</keyword>
<reference evidence="12 13" key="2">
    <citation type="submission" date="2018-11" db="EMBL/GenBank/DDBJ databases">
        <authorList>
            <consortium name="Pathogen Informatics"/>
        </authorList>
    </citation>
    <scope>NUCLEOTIDE SEQUENCE [LARGE SCALE GENOMIC DNA]</scope>
    <source>
        <strain evidence="12 13">NST_G2</strain>
    </source>
</reference>
<comment type="similarity">
    <text evidence="9">Belongs to the G-protein coupled receptor 1 family.</text>
</comment>
<feature type="transmembrane region" description="Helical" evidence="10">
    <location>
        <begin position="177"/>
        <end position="199"/>
    </location>
</feature>
<feature type="transmembrane region" description="Helical" evidence="10">
    <location>
        <begin position="92"/>
        <end position="112"/>
    </location>
</feature>
<dbReference type="InterPro" id="IPR000276">
    <property type="entry name" value="GPCR_Rhodpsn"/>
</dbReference>
<dbReference type="GO" id="GO:0005886">
    <property type="term" value="C:plasma membrane"/>
    <property type="evidence" value="ECO:0007669"/>
    <property type="project" value="UniProtKB-SubCell"/>
</dbReference>
<dbReference type="GO" id="GO:0007197">
    <property type="term" value="P:adenylate cyclase-inhibiting G protein-coupled acetylcholine receptor signaling pathway"/>
    <property type="evidence" value="ECO:0007669"/>
    <property type="project" value="TreeGrafter"/>
</dbReference>
<dbReference type="GO" id="GO:0016907">
    <property type="term" value="F:G protein-coupled acetylcholine receptor activity"/>
    <property type="evidence" value="ECO:0007669"/>
    <property type="project" value="TreeGrafter"/>
</dbReference>
<proteinExistence type="inferred from homology"/>
<sequence>MSSCENCSDIPISYNQIAISVANSAFGLLILVINSLILASFYSKSHARTLSNYFIASLAFLDVLMGILPLNFFTANQLISRWPVGSFACDLWLFLDYSGCAIGQYAVLLITFDRYFSVKFPIAYNSWRTKAKVFALIGASWIIPSVTFGFLIFGWPYSNSSTGKCFAKFSVHPVANTFAVIFYFWLAMGIMVCLLLAIYRVALALRSRSGLRTQVFETETDASMGQSITDAPLTCTRSTLARFELWTFRDFSTSIPKSTGDKKLKKTSCIARSRIILRDCQNSSISLLTLRIRKRMFKSTRNICLILLAYIVLWTPFHLVSLLSPFLCPSWPLYVFSYWLTYVNSFINPFCYAVTNPRIRKSIHSITGYWIL</sequence>
<keyword evidence="6 10" id="KW-0472">Membrane</keyword>
<evidence type="ECO:0000313" key="12">
    <source>
        <dbReference type="EMBL" id="VDL89632.1"/>
    </source>
</evidence>
<dbReference type="GO" id="GO:0045202">
    <property type="term" value="C:synapse"/>
    <property type="evidence" value="ECO:0007669"/>
    <property type="project" value="TreeGrafter"/>
</dbReference>
<feature type="transmembrane region" description="Helical" evidence="10">
    <location>
        <begin position="333"/>
        <end position="355"/>
    </location>
</feature>
<dbReference type="SUPFAM" id="SSF81321">
    <property type="entry name" value="Family A G protein-coupled receptor-like"/>
    <property type="match status" value="1"/>
</dbReference>
<evidence type="ECO:0000256" key="4">
    <source>
        <dbReference type="ARBA" id="ARBA00022989"/>
    </source>
</evidence>
<dbReference type="PANTHER" id="PTHR24247">
    <property type="entry name" value="5-HYDROXYTRYPTAMINE RECEPTOR"/>
    <property type="match status" value="1"/>
</dbReference>
<feature type="transmembrane region" description="Helical" evidence="10">
    <location>
        <begin position="303"/>
        <end position="327"/>
    </location>
</feature>
<protein>
    <submittedName>
        <fullName evidence="14">G_PROTEIN_RECEP_F1_2 domain-containing protein</fullName>
    </submittedName>
</protein>
<dbReference type="PROSITE" id="PS50262">
    <property type="entry name" value="G_PROTEIN_RECEP_F1_2"/>
    <property type="match status" value="1"/>
</dbReference>
<feature type="transmembrane region" description="Helical" evidence="10">
    <location>
        <begin position="53"/>
        <end position="72"/>
    </location>
</feature>
<evidence type="ECO:0000256" key="9">
    <source>
        <dbReference type="RuleBase" id="RU000688"/>
    </source>
</evidence>
<evidence type="ECO:0000259" key="11">
    <source>
        <dbReference type="PROSITE" id="PS50262"/>
    </source>
</evidence>
<dbReference type="OrthoDB" id="10071887at2759"/>
<name>A0A183SG99_SCHSO</name>
<dbReference type="Pfam" id="PF00001">
    <property type="entry name" value="7tm_1"/>
    <property type="match status" value="1"/>
</dbReference>
<comment type="subcellular location">
    <subcellularLocation>
        <location evidence="1">Cell membrane</location>
        <topology evidence="1">Multi-pass membrane protein</topology>
    </subcellularLocation>
</comment>